<dbReference type="GO" id="GO:0008299">
    <property type="term" value="P:isoprenoid biosynthetic process"/>
    <property type="evidence" value="ECO:0007669"/>
    <property type="project" value="UniProtKB-UniRule"/>
</dbReference>
<comment type="cofactor">
    <cofactor evidence="11">
        <name>NADPH</name>
        <dbReference type="ChEBI" id="CHEBI:57783"/>
    </cofactor>
</comment>
<evidence type="ECO:0000313" key="14">
    <source>
        <dbReference type="Proteomes" id="UP000282028"/>
    </source>
</evidence>
<gene>
    <name evidence="11" type="primary">fni</name>
    <name evidence="13" type="ORF">EDM52_07230</name>
</gene>
<comment type="subunit">
    <text evidence="10 11">Homooctamer. Dimer of tetramers.</text>
</comment>
<comment type="subcellular location">
    <subcellularLocation>
        <location evidence="11">Cytoplasm</location>
    </subcellularLocation>
</comment>
<dbReference type="InterPro" id="IPR013785">
    <property type="entry name" value="Aldolase_TIM"/>
</dbReference>
<evidence type="ECO:0000313" key="13">
    <source>
        <dbReference type="EMBL" id="RNB75370.1"/>
    </source>
</evidence>
<comment type="cofactor">
    <cofactor evidence="11">
        <name>Mg(2+)</name>
        <dbReference type="ChEBI" id="CHEBI:18420"/>
    </cofactor>
</comment>
<evidence type="ECO:0000256" key="7">
    <source>
        <dbReference type="ARBA" id="ARBA00022857"/>
    </source>
</evidence>
<comment type="function">
    <text evidence="11">Involved in the biosynthesis of isoprenoids. Catalyzes the 1,3-allylic rearrangement of the homoallylic substrate isopentenyl (IPP) to its allylic isomer, dimethylallyl diphosphate (DMAPP).</text>
</comment>
<dbReference type="EMBL" id="RHHR01000010">
    <property type="protein sequence ID" value="RNB75370.1"/>
    <property type="molecule type" value="Genomic_DNA"/>
</dbReference>
<dbReference type="PANTHER" id="PTHR43665">
    <property type="entry name" value="ISOPENTENYL-DIPHOSPHATE DELTA-ISOMERASE"/>
    <property type="match status" value="1"/>
</dbReference>
<evidence type="ECO:0000256" key="10">
    <source>
        <dbReference type="ARBA" id="ARBA00025810"/>
    </source>
</evidence>
<dbReference type="InterPro" id="IPR011179">
    <property type="entry name" value="IPdP_isomerase"/>
</dbReference>
<comment type="similarity">
    <text evidence="11">Belongs to the IPP isomerase type 2 family.</text>
</comment>
<dbReference type="GO" id="GO:0016491">
    <property type="term" value="F:oxidoreductase activity"/>
    <property type="evidence" value="ECO:0007669"/>
    <property type="project" value="InterPro"/>
</dbReference>
<dbReference type="GO" id="GO:0070402">
    <property type="term" value="F:NADPH binding"/>
    <property type="evidence" value="ECO:0007669"/>
    <property type="project" value="UniProtKB-UniRule"/>
</dbReference>
<evidence type="ECO:0000256" key="9">
    <source>
        <dbReference type="ARBA" id="ARBA00023235"/>
    </source>
</evidence>
<feature type="binding site" evidence="11">
    <location>
        <begin position="62"/>
        <end position="64"/>
    </location>
    <ligand>
        <name>FMN</name>
        <dbReference type="ChEBI" id="CHEBI:58210"/>
    </ligand>
</feature>
<comment type="caution">
    <text evidence="13">The sequence shown here is derived from an EMBL/GenBank/DDBJ whole genome shotgun (WGS) entry which is preliminary data.</text>
</comment>
<accession>A0A3M8CI35</accession>
<evidence type="ECO:0000256" key="4">
    <source>
        <dbReference type="ARBA" id="ARBA00022643"/>
    </source>
</evidence>
<dbReference type="SUPFAM" id="SSF51395">
    <property type="entry name" value="FMN-linked oxidoreductases"/>
    <property type="match status" value="1"/>
</dbReference>
<feature type="binding site" evidence="11">
    <location>
        <position position="152"/>
    </location>
    <ligand>
        <name>Mg(2+)</name>
        <dbReference type="ChEBI" id="CHEBI:18420"/>
    </ligand>
</feature>
<feature type="binding site" evidence="11">
    <location>
        <position position="214"/>
    </location>
    <ligand>
        <name>FMN</name>
        <dbReference type="ChEBI" id="CHEBI:58210"/>
    </ligand>
</feature>
<comment type="catalytic activity">
    <reaction evidence="11">
        <text>isopentenyl diphosphate = dimethylallyl diphosphate</text>
        <dbReference type="Rhea" id="RHEA:23284"/>
        <dbReference type="ChEBI" id="CHEBI:57623"/>
        <dbReference type="ChEBI" id="CHEBI:128769"/>
        <dbReference type="EC" id="5.3.3.2"/>
    </reaction>
</comment>
<keyword evidence="5 11" id="KW-0479">Metal-binding</keyword>
<evidence type="ECO:0000256" key="3">
    <source>
        <dbReference type="ARBA" id="ARBA00022630"/>
    </source>
</evidence>
<feature type="binding site" evidence="11">
    <location>
        <position position="151"/>
    </location>
    <ligand>
        <name>substrate</name>
    </ligand>
</feature>
<feature type="domain" description="FMN-dependent dehydrogenase" evidence="12">
    <location>
        <begin position="165"/>
        <end position="320"/>
    </location>
</feature>
<feature type="binding site" evidence="11">
    <location>
        <position position="183"/>
    </location>
    <ligand>
        <name>FMN</name>
        <dbReference type="ChEBI" id="CHEBI:58210"/>
    </ligand>
</feature>
<evidence type="ECO:0000256" key="1">
    <source>
        <dbReference type="ARBA" id="ARBA00001917"/>
    </source>
</evidence>
<dbReference type="Proteomes" id="UP000282028">
    <property type="component" value="Unassembled WGS sequence"/>
</dbReference>
<sequence>MDRSQRKMDHIQHALSTNDLQRNGFDDVRFIPNSLPNIHYGNTLLVTDLGPFRLTSPIFINAMTGGAAATTEINQKLAIIAKERGLAMAVGSQMAALRDPTARESYTIVRKENPHGILFANIGAEATVEQAQAAVEMIEANALQIHLNVMQELLMPEGDRDFSGYLEKIQRIKNKLSVPVLVKEVGFGMSADTIQKLVVDIGIQMIDVGGRGGTNFAKVENLRRSQPLPMFDDWGLSTVESLLEASILANRHLSVMATGGVRHGLDVAKALSLGAEAVGIAGALLRLVKTRTIDECLQAVDAWHHEIRIAMTSLGIANTDRFRGLPLVIMGQTADYARLRGIDLVGLAQR</sequence>
<proteinExistence type="inferred from homology"/>
<evidence type="ECO:0000256" key="6">
    <source>
        <dbReference type="ARBA" id="ARBA00022842"/>
    </source>
</evidence>
<dbReference type="HAMAP" id="MF_00354">
    <property type="entry name" value="Idi_2"/>
    <property type="match status" value="1"/>
</dbReference>
<dbReference type="GO" id="GO:0005737">
    <property type="term" value="C:cytoplasm"/>
    <property type="evidence" value="ECO:0007669"/>
    <property type="project" value="UniProtKB-SubCell"/>
</dbReference>
<dbReference type="OrthoDB" id="9795032at2"/>
<keyword evidence="3 11" id="KW-0285">Flavoprotein</keyword>
<dbReference type="PANTHER" id="PTHR43665:SF1">
    <property type="entry name" value="ISOPENTENYL-DIPHOSPHATE DELTA-ISOMERASE"/>
    <property type="match status" value="1"/>
</dbReference>
<keyword evidence="8 11" id="KW-0414">Isoprene biosynthesis</keyword>
<dbReference type="CDD" id="cd02811">
    <property type="entry name" value="IDI-2_FMN"/>
    <property type="match status" value="1"/>
</dbReference>
<dbReference type="RefSeq" id="WP_122908333.1">
    <property type="nucleotide sequence ID" value="NZ_CBCSBE010000001.1"/>
</dbReference>
<feature type="binding site" evidence="11">
    <location>
        <begin position="281"/>
        <end position="282"/>
    </location>
    <ligand>
        <name>FMN</name>
        <dbReference type="ChEBI" id="CHEBI:58210"/>
    </ligand>
</feature>
<dbReference type="GO" id="GO:0010181">
    <property type="term" value="F:FMN binding"/>
    <property type="evidence" value="ECO:0007669"/>
    <property type="project" value="UniProtKB-UniRule"/>
</dbReference>
<dbReference type="Gene3D" id="3.20.20.70">
    <property type="entry name" value="Aldolase class I"/>
    <property type="match status" value="1"/>
</dbReference>
<keyword evidence="2 11" id="KW-0963">Cytoplasm</keyword>
<comment type="caution">
    <text evidence="11">Lacks conserved residue(s) required for the propagation of feature annotation.</text>
</comment>
<protein>
    <recommendedName>
        <fullName evidence="11">Isopentenyl-diphosphate delta-isomerase</fullName>
        <shortName evidence="11">IPP isomerase</shortName>
        <ecNumber evidence="11">5.3.3.2</ecNumber>
    </recommendedName>
    <alternativeName>
        <fullName evidence="11">Isopentenyl diphosphate:dimethylallyl diphosphate isomerase</fullName>
    </alternativeName>
    <alternativeName>
        <fullName evidence="11">Isopentenyl pyrophosphate isomerase</fullName>
    </alternativeName>
    <alternativeName>
        <fullName evidence="11">Type 2 isopentenyl diphosphate isomerase</fullName>
        <shortName evidence="11">IDI-2</shortName>
    </alternativeName>
</protein>
<feature type="binding site" evidence="11">
    <location>
        <begin position="6"/>
        <end position="7"/>
    </location>
    <ligand>
        <name>substrate</name>
    </ligand>
</feature>
<dbReference type="GO" id="GO:0000287">
    <property type="term" value="F:magnesium ion binding"/>
    <property type="evidence" value="ECO:0007669"/>
    <property type="project" value="UniProtKB-UniRule"/>
</dbReference>
<feature type="binding site" evidence="11">
    <location>
        <position position="92"/>
    </location>
    <ligand>
        <name>FMN</name>
        <dbReference type="ChEBI" id="CHEBI:58210"/>
    </ligand>
</feature>
<keyword evidence="6 11" id="KW-0460">Magnesium</keyword>
<evidence type="ECO:0000256" key="11">
    <source>
        <dbReference type="HAMAP-Rule" id="MF_00354"/>
    </source>
</evidence>
<keyword evidence="9 11" id="KW-0413">Isomerase</keyword>
<dbReference type="EC" id="5.3.3.2" evidence="11"/>
<keyword evidence="4 11" id="KW-0288">FMN</keyword>
<dbReference type="AlphaFoldDB" id="A0A3M8CI35"/>
<comment type="cofactor">
    <cofactor evidence="1 11">
        <name>FMN</name>
        <dbReference type="ChEBI" id="CHEBI:58210"/>
    </cofactor>
</comment>
<dbReference type="GO" id="GO:0004452">
    <property type="term" value="F:isopentenyl-diphosphate delta-isomerase activity"/>
    <property type="evidence" value="ECO:0007669"/>
    <property type="project" value="UniProtKB-UniRule"/>
</dbReference>
<evidence type="ECO:0000256" key="5">
    <source>
        <dbReference type="ARBA" id="ARBA00022723"/>
    </source>
</evidence>
<evidence type="ECO:0000256" key="8">
    <source>
        <dbReference type="ARBA" id="ARBA00023229"/>
    </source>
</evidence>
<feature type="binding site" evidence="11">
    <location>
        <position position="121"/>
    </location>
    <ligand>
        <name>FMN</name>
        <dbReference type="ChEBI" id="CHEBI:58210"/>
    </ligand>
</feature>
<name>A0A3M8CI35_9BACL</name>
<keyword evidence="14" id="KW-1185">Reference proteome</keyword>
<feature type="binding site" evidence="11">
    <location>
        <begin position="260"/>
        <end position="262"/>
    </location>
    <ligand>
        <name>FMN</name>
        <dbReference type="ChEBI" id="CHEBI:58210"/>
    </ligand>
</feature>
<dbReference type="PIRSF" id="PIRSF003314">
    <property type="entry name" value="IPP_isomerase"/>
    <property type="match status" value="1"/>
</dbReference>
<keyword evidence="7 11" id="KW-0521">NADP</keyword>
<dbReference type="NCBIfam" id="TIGR02151">
    <property type="entry name" value="IPP_isom_2"/>
    <property type="match status" value="1"/>
</dbReference>
<evidence type="ECO:0000259" key="12">
    <source>
        <dbReference type="Pfam" id="PF01070"/>
    </source>
</evidence>
<reference evidence="13 14" key="1">
    <citation type="submission" date="2018-10" db="EMBL/GenBank/DDBJ databases">
        <title>Phylogenomics of Brevibacillus.</title>
        <authorList>
            <person name="Dunlap C."/>
        </authorList>
    </citation>
    <scope>NUCLEOTIDE SEQUENCE [LARGE SCALE GENOMIC DNA]</scope>
    <source>
        <strain evidence="13 14">JCM 12215</strain>
    </source>
</reference>
<dbReference type="Pfam" id="PF01070">
    <property type="entry name" value="FMN_dh"/>
    <property type="match status" value="1"/>
</dbReference>
<organism evidence="13 14">
    <name type="scientific">Brevibacillus invocatus</name>
    <dbReference type="NCBI Taxonomy" id="173959"/>
    <lineage>
        <taxon>Bacteria</taxon>
        <taxon>Bacillati</taxon>
        <taxon>Bacillota</taxon>
        <taxon>Bacilli</taxon>
        <taxon>Bacillales</taxon>
        <taxon>Paenibacillaceae</taxon>
        <taxon>Brevibacillus</taxon>
    </lineage>
</organism>
<dbReference type="InterPro" id="IPR000262">
    <property type="entry name" value="FMN-dep_DH"/>
</dbReference>
<evidence type="ECO:0000256" key="2">
    <source>
        <dbReference type="ARBA" id="ARBA00022490"/>
    </source>
</evidence>